<dbReference type="AlphaFoldDB" id="A0A2R6AUH8"/>
<dbReference type="InterPro" id="IPR052019">
    <property type="entry name" value="F420H2_bilvrd_red/Heme_oxyg"/>
</dbReference>
<reference evidence="3 4" key="1">
    <citation type="submission" date="2017-04" db="EMBL/GenBank/DDBJ databases">
        <title>Novel microbial lineages endemic to geothermal iron-oxide mats fill important gaps in the evolutionary history of Archaea.</title>
        <authorList>
            <person name="Jay Z.J."/>
            <person name="Beam J.P."/>
            <person name="Dlakic M."/>
            <person name="Rusch D.B."/>
            <person name="Kozubal M.A."/>
            <person name="Inskeep W.P."/>
        </authorList>
    </citation>
    <scope>NUCLEOTIDE SEQUENCE [LARGE SCALE GENOMIC DNA]</scope>
    <source>
        <strain evidence="3">OSP_D</strain>
    </source>
</reference>
<evidence type="ECO:0000259" key="2">
    <source>
        <dbReference type="Pfam" id="PF01243"/>
    </source>
</evidence>
<name>A0A2R6AUH8_9ARCH</name>
<dbReference type="SUPFAM" id="SSF50475">
    <property type="entry name" value="FMN-binding split barrel"/>
    <property type="match status" value="1"/>
</dbReference>
<dbReference type="InterPro" id="IPR019920">
    <property type="entry name" value="F420-binding_dom_put"/>
</dbReference>
<keyword evidence="1" id="KW-0560">Oxidoreductase</keyword>
<dbReference type="GO" id="GO:0016627">
    <property type="term" value="F:oxidoreductase activity, acting on the CH-CH group of donors"/>
    <property type="evidence" value="ECO:0007669"/>
    <property type="project" value="TreeGrafter"/>
</dbReference>
<dbReference type="Pfam" id="PF01243">
    <property type="entry name" value="PNPOx_N"/>
    <property type="match status" value="1"/>
</dbReference>
<dbReference type="Proteomes" id="UP000240322">
    <property type="component" value="Unassembled WGS sequence"/>
</dbReference>
<evidence type="ECO:0000313" key="3">
    <source>
        <dbReference type="EMBL" id="PSN90044.1"/>
    </source>
</evidence>
<gene>
    <name evidence="3" type="ORF">B9Q03_07690</name>
</gene>
<evidence type="ECO:0000313" key="4">
    <source>
        <dbReference type="Proteomes" id="UP000240322"/>
    </source>
</evidence>
<evidence type="ECO:0000256" key="1">
    <source>
        <dbReference type="ARBA" id="ARBA00023002"/>
    </source>
</evidence>
<organism evidence="3 4">
    <name type="scientific">Candidatus Marsarchaeota G2 archaeon OSP_D</name>
    <dbReference type="NCBI Taxonomy" id="1978157"/>
    <lineage>
        <taxon>Archaea</taxon>
        <taxon>Candidatus Marsarchaeota</taxon>
        <taxon>Candidatus Marsarchaeota group 2</taxon>
    </lineage>
</organism>
<dbReference type="EMBL" id="NEXE01000076">
    <property type="protein sequence ID" value="PSN90044.1"/>
    <property type="molecule type" value="Genomic_DNA"/>
</dbReference>
<dbReference type="InterPro" id="IPR012349">
    <property type="entry name" value="Split_barrel_FMN-bd"/>
</dbReference>
<accession>A0A2R6AUH8</accession>
<dbReference type="NCBIfam" id="TIGR03618">
    <property type="entry name" value="Rv1155_F420"/>
    <property type="match status" value="1"/>
</dbReference>
<sequence>MLNQKLSKLVEAKNFAFIATVGRDGYPTVTPVWIDHDGEHLLVNTTNIRAKTRNVKTNPKVSVAVVDWSNPYDKVVVKGRVVEVSENGADEHIDKLAKKYLGQDKYPWHNPKEKRVILKIKPEKVLE</sequence>
<dbReference type="PANTHER" id="PTHR35176">
    <property type="entry name" value="HEME OXYGENASE HI_0854-RELATED"/>
    <property type="match status" value="1"/>
</dbReference>
<dbReference type="GO" id="GO:0070967">
    <property type="term" value="F:coenzyme F420 binding"/>
    <property type="evidence" value="ECO:0007669"/>
    <property type="project" value="TreeGrafter"/>
</dbReference>
<dbReference type="GO" id="GO:0005829">
    <property type="term" value="C:cytosol"/>
    <property type="evidence" value="ECO:0007669"/>
    <property type="project" value="TreeGrafter"/>
</dbReference>
<dbReference type="PANTHER" id="PTHR35176:SF6">
    <property type="entry name" value="HEME OXYGENASE HI_0854-RELATED"/>
    <property type="match status" value="1"/>
</dbReference>
<proteinExistence type="predicted"/>
<feature type="domain" description="Pyridoxamine 5'-phosphate oxidase N-terminal" evidence="2">
    <location>
        <begin position="3"/>
        <end position="125"/>
    </location>
</feature>
<dbReference type="Gene3D" id="2.30.110.10">
    <property type="entry name" value="Electron Transport, Fmn-binding Protein, Chain A"/>
    <property type="match status" value="1"/>
</dbReference>
<dbReference type="InterPro" id="IPR011576">
    <property type="entry name" value="Pyridox_Oxase_N"/>
</dbReference>
<comment type="caution">
    <text evidence="3">The sequence shown here is derived from an EMBL/GenBank/DDBJ whole genome shotgun (WGS) entry which is preliminary data.</text>
</comment>
<protein>
    <submittedName>
        <fullName evidence="3">PPOX class F420-dependent enzyme</fullName>
    </submittedName>
</protein>